<evidence type="ECO:0000313" key="2">
    <source>
        <dbReference type="EnsemblMetazoa" id="XP_029341883.1"/>
    </source>
</evidence>
<dbReference type="GO" id="GO:0046983">
    <property type="term" value="F:protein dimerization activity"/>
    <property type="evidence" value="ECO:0007669"/>
    <property type="project" value="InterPro"/>
</dbReference>
<dbReference type="GeneID" id="100573978"/>
<keyword evidence="3" id="KW-1185">Reference proteome</keyword>
<sequence length="157" mass="18206">MILIQLIPKHIIHIDDKMINTVTETIVTHYKFDDEALEESQLKSEIELWKEKWNRIKSEDGVVLTDALTSMDQCNEILYPNIKKILHIIACLPVSVASAERSFSTLRRLKTWLRSNMGEERLVGLALLNIHRHRTVEVDEVIDLFAGSKKRNLDFVI</sequence>
<dbReference type="KEGG" id="api:100573978"/>
<dbReference type="PANTHER" id="PTHR46289:SF14">
    <property type="entry name" value="DUF4371 DOMAIN-CONTAINING PROTEIN"/>
    <property type="match status" value="1"/>
</dbReference>
<name>A0A8R2NNN1_ACYPI</name>
<organism evidence="2 3">
    <name type="scientific">Acyrthosiphon pisum</name>
    <name type="common">Pea aphid</name>
    <dbReference type="NCBI Taxonomy" id="7029"/>
    <lineage>
        <taxon>Eukaryota</taxon>
        <taxon>Metazoa</taxon>
        <taxon>Ecdysozoa</taxon>
        <taxon>Arthropoda</taxon>
        <taxon>Hexapoda</taxon>
        <taxon>Insecta</taxon>
        <taxon>Pterygota</taxon>
        <taxon>Neoptera</taxon>
        <taxon>Paraneoptera</taxon>
        <taxon>Hemiptera</taxon>
        <taxon>Sternorrhyncha</taxon>
        <taxon>Aphidomorpha</taxon>
        <taxon>Aphidoidea</taxon>
        <taxon>Aphididae</taxon>
        <taxon>Macrosiphini</taxon>
        <taxon>Acyrthosiphon</taxon>
    </lineage>
</organism>
<dbReference type="InterPro" id="IPR012337">
    <property type="entry name" value="RNaseH-like_sf"/>
</dbReference>
<feature type="domain" description="HAT C-terminal dimerisation" evidence="1">
    <location>
        <begin position="70"/>
        <end position="132"/>
    </location>
</feature>
<dbReference type="EnsemblMetazoa" id="XM_029486023.1">
    <property type="protein sequence ID" value="XP_029341883.1"/>
    <property type="gene ID" value="LOC100573978"/>
</dbReference>
<dbReference type="PANTHER" id="PTHR46289">
    <property type="entry name" value="52 KDA REPRESSOR OF THE INHIBITOR OF THE PROTEIN KINASE-LIKE PROTEIN-RELATED"/>
    <property type="match status" value="1"/>
</dbReference>
<evidence type="ECO:0000259" key="1">
    <source>
        <dbReference type="Pfam" id="PF05699"/>
    </source>
</evidence>
<proteinExistence type="predicted"/>
<accession>A0A8R2NNN1</accession>
<evidence type="ECO:0000313" key="3">
    <source>
        <dbReference type="Proteomes" id="UP000007819"/>
    </source>
</evidence>
<dbReference type="Proteomes" id="UP000007819">
    <property type="component" value="Chromosome X"/>
</dbReference>
<dbReference type="InterPro" id="IPR052958">
    <property type="entry name" value="IFN-induced_PKR_regulator"/>
</dbReference>
<dbReference type="SUPFAM" id="SSF53098">
    <property type="entry name" value="Ribonuclease H-like"/>
    <property type="match status" value="1"/>
</dbReference>
<reference evidence="2" key="2">
    <citation type="submission" date="2022-06" db="UniProtKB">
        <authorList>
            <consortium name="EnsemblMetazoa"/>
        </authorList>
    </citation>
    <scope>IDENTIFICATION</scope>
</reference>
<reference evidence="3" key="1">
    <citation type="submission" date="2010-06" db="EMBL/GenBank/DDBJ databases">
        <authorList>
            <person name="Jiang H."/>
            <person name="Abraham K."/>
            <person name="Ali S."/>
            <person name="Alsbrooks S.L."/>
            <person name="Anim B.N."/>
            <person name="Anosike U.S."/>
            <person name="Attaway T."/>
            <person name="Bandaranaike D.P."/>
            <person name="Battles P.K."/>
            <person name="Bell S.N."/>
            <person name="Bell A.V."/>
            <person name="Beltran B."/>
            <person name="Bickham C."/>
            <person name="Bustamante Y."/>
            <person name="Caleb T."/>
            <person name="Canada A."/>
            <person name="Cardenas V."/>
            <person name="Carter K."/>
            <person name="Chacko J."/>
            <person name="Chandrabose M.N."/>
            <person name="Chavez D."/>
            <person name="Chavez A."/>
            <person name="Chen L."/>
            <person name="Chu H.-S."/>
            <person name="Claassen K.J."/>
            <person name="Cockrell R."/>
            <person name="Collins M."/>
            <person name="Cooper J.A."/>
            <person name="Cree A."/>
            <person name="Curry S.M."/>
            <person name="Da Y."/>
            <person name="Dao M.D."/>
            <person name="Das B."/>
            <person name="Davila M.-L."/>
            <person name="Davy-Carroll L."/>
            <person name="Denson S."/>
            <person name="Dinh H."/>
            <person name="Ebong V.E."/>
            <person name="Edwards J.R."/>
            <person name="Egan A."/>
            <person name="El-Daye J."/>
            <person name="Escobedo L."/>
            <person name="Fernandez S."/>
            <person name="Fernando P.R."/>
            <person name="Flagg N."/>
            <person name="Forbes L.D."/>
            <person name="Fowler R.G."/>
            <person name="Fu Q."/>
            <person name="Gabisi R.A."/>
            <person name="Ganer J."/>
            <person name="Garbino Pronczuk A."/>
            <person name="Garcia R.M."/>
            <person name="Garner T."/>
            <person name="Garrett T.E."/>
            <person name="Gonzalez D.A."/>
            <person name="Hamid H."/>
            <person name="Hawkins E.S."/>
            <person name="Hirani K."/>
            <person name="Hogues M.E."/>
            <person name="Hollins B."/>
            <person name="Hsiao C.-H."/>
            <person name="Jabil R."/>
            <person name="James M.L."/>
            <person name="Jhangiani S.N."/>
            <person name="Johnson B."/>
            <person name="Johnson Q."/>
            <person name="Joshi V."/>
            <person name="Kalu J.B."/>
            <person name="Kam C."/>
            <person name="Kashfia A."/>
            <person name="Keebler J."/>
            <person name="Kisamo H."/>
            <person name="Kovar C.L."/>
            <person name="Lago L.A."/>
            <person name="Lai C.-Y."/>
            <person name="Laidlaw J."/>
            <person name="Lara F."/>
            <person name="Le T.-K."/>
            <person name="Lee S.L."/>
            <person name="Legall F.H."/>
            <person name="Lemon S.J."/>
            <person name="Lewis L.R."/>
            <person name="Li B."/>
            <person name="Liu Y."/>
            <person name="Liu Y.-S."/>
            <person name="Lopez J."/>
            <person name="Lozado R.J."/>
            <person name="Lu J."/>
            <person name="Madu R.C."/>
            <person name="Maheshwari M."/>
            <person name="Maheshwari R."/>
            <person name="Malloy K."/>
            <person name="Martinez E."/>
            <person name="Mathew T."/>
            <person name="Mercado I.C."/>
            <person name="Mercado C."/>
            <person name="Meyer B."/>
            <person name="Montgomery K."/>
            <person name="Morgan M.B."/>
            <person name="Munidasa M."/>
            <person name="Nazareth L.V."/>
            <person name="Nelson J."/>
            <person name="Ng B.M."/>
            <person name="Nguyen N.B."/>
            <person name="Nguyen P.Q."/>
            <person name="Nguyen T."/>
            <person name="Obregon M."/>
            <person name="Okwuonu G.O."/>
            <person name="Onwere C.G."/>
            <person name="Orozco G."/>
            <person name="Parra A."/>
            <person name="Patel S."/>
            <person name="Patil S."/>
            <person name="Perez A."/>
            <person name="Perez Y."/>
            <person name="Pham C."/>
            <person name="Primus E.L."/>
            <person name="Pu L.-L."/>
            <person name="Puazo M."/>
            <person name="Qin X."/>
            <person name="Quiroz J.B."/>
            <person name="Reese J."/>
            <person name="Richards S."/>
            <person name="Rives C.M."/>
            <person name="Robberts R."/>
            <person name="Ruiz S.J."/>
            <person name="Ruiz M.J."/>
            <person name="Santibanez J."/>
            <person name="Schneider B.W."/>
            <person name="Sisson I."/>
            <person name="Smith M."/>
            <person name="Sodergren E."/>
            <person name="Song X.-Z."/>
            <person name="Song B.B."/>
            <person name="Summersgill H."/>
            <person name="Thelus R."/>
            <person name="Thornton R.D."/>
            <person name="Trejos Z.Y."/>
            <person name="Usmani K."/>
            <person name="Vattathil S."/>
            <person name="Villasana D."/>
            <person name="Walker D.L."/>
            <person name="Wang S."/>
            <person name="Wang K."/>
            <person name="White C.S."/>
            <person name="Williams A.C."/>
            <person name="Williamson J."/>
            <person name="Wilson K."/>
            <person name="Woghiren I.O."/>
            <person name="Woodworth J.R."/>
            <person name="Worley K.C."/>
            <person name="Wright R.A."/>
            <person name="Wu W."/>
            <person name="Young L."/>
            <person name="Zhang L."/>
            <person name="Zhang J."/>
            <person name="Zhu Y."/>
            <person name="Muzny D.M."/>
            <person name="Weinstock G."/>
            <person name="Gibbs R.A."/>
        </authorList>
    </citation>
    <scope>NUCLEOTIDE SEQUENCE [LARGE SCALE GENOMIC DNA]</scope>
    <source>
        <strain evidence="3">LSR1</strain>
    </source>
</reference>
<dbReference type="Pfam" id="PF05699">
    <property type="entry name" value="Dimer_Tnp_hAT"/>
    <property type="match status" value="1"/>
</dbReference>
<dbReference type="OrthoDB" id="6604782at2759"/>
<dbReference type="RefSeq" id="XP_029341883.1">
    <property type="nucleotide sequence ID" value="XM_029486023.1"/>
</dbReference>
<dbReference type="AlphaFoldDB" id="A0A8R2NNN1"/>
<dbReference type="InterPro" id="IPR008906">
    <property type="entry name" value="HATC_C_dom"/>
</dbReference>
<protein>
    <recommendedName>
        <fullName evidence="1">HAT C-terminal dimerisation domain-containing protein</fullName>
    </recommendedName>
</protein>